<protein>
    <recommendedName>
        <fullName evidence="3">DUF3606 domain-containing protein</fullName>
    </recommendedName>
</protein>
<dbReference type="Proteomes" id="UP001265315">
    <property type="component" value="Unassembled WGS sequence"/>
</dbReference>
<sequence>MREDKTGQYTVEQLQQEYAVSLAKAVEVLDRYGGDRAIIEKLLKRCPHRNDEADH</sequence>
<dbReference type="EMBL" id="JAVDSW010000006">
    <property type="protein sequence ID" value="MDR6704740.1"/>
    <property type="molecule type" value="Genomic_DNA"/>
</dbReference>
<dbReference type="GeneID" id="92925266"/>
<comment type="caution">
    <text evidence="1">The sequence shown here is derived from an EMBL/GenBank/DDBJ whole genome shotgun (WGS) entry which is preliminary data.</text>
</comment>
<dbReference type="AlphaFoldDB" id="A0AAW8M088"/>
<evidence type="ECO:0000313" key="1">
    <source>
        <dbReference type="EMBL" id="MDR6704740.1"/>
    </source>
</evidence>
<accession>A0AAW8M088</accession>
<proteinExistence type="predicted"/>
<dbReference type="RefSeq" id="WP_166690043.1">
    <property type="nucleotide sequence ID" value="NZ_JAGIPN010000013.1"/>
</dbReference>
<evidence type="ECO:0000313" key="2">
    <source>
        <dbReference type="Proteomes" id="UP001265315"/>
    </source>
</evidence>
<name>A0AAW8M088_AGRTU</name>
<reference evidence="1" key="1">
    <citation type="submission" date="2023-07" db="EMBL/GenBank/DDBJ databases">
        <title>Sorghum-associated microbial communities from plants grown in Nebraska, USA.</title>
        <authorList>
            <person name="Schachtman D."/>
        </authorList>
    </citation>
    <scope>NUCLEOTIDE SEQUENCE</scope>
    <source>
        <strain evidence="1">1457</strain>
    </source>
</reference>
<organism evidence="1 2">
    <name type="scientific">Agrobacterium tumefaciens</name>
    <dbReference type="NCBI Taxonomy" id="358"/>
    <lineage>
        <taxon>Bacteria</taxon>
        <taxon>Pseudomonadati</taxon>
        <taxon>Pseudomonadota</taxon>
        <taxon>Alphaproteobacteria</taxon>
        <taxon>Hyphomicrobiales</taxon>
        <taxon>Rhizobiaceae</taxon>
        <taxon>Rhizobium/Agrobacterium group</taxon>
        <taxon>Agrobacterium</taxon>
        <taxon>Agrobacterium tumefaciens complex</taxon>
    </lineage>
</organism>
<evidence type="ECO:0008006" key="3">
    <source>
        <dbReference type="Google" id="ProtNLM"/>
    </source>
</evidence>
<gene>
    <name evidence="1" type="ORF">J2W61_004615</name>
</gene>